<dbReference type="Gene3D" id="2.40.100.10">
    <property type="entry name" value="Cyclophilin-like"/>
    <property type="match status" value="1"/>
</dbReference>
<evidence type="ECO:0000313" key="3">
    <source>
        <dbReference type="EMBL" id="SDL49233.1"/>
    </source>
</evidence>
<protein>
    <recommendedName>
        <fullName evidence="5">Outer surface protein</fullName>
    </recommendedName>
</protein>
<organism evidence="3 4">
    <name type="scientific">Romboutsia lituseburensis DSM 797</name>
    <dbReference type="NCBI Taxonomy" id="1121325"/>
    <lineage>
        <taxon>Bacteria</taxon>
        <taxon>Bacillati</taxon>
        <taxon>Bacillota</taxon>
        <taxon>Clostridia</taxon>
        <taxon>Peptostreptococcales</taxon>
        <taxon>Peptostreptococcaceae</taxon>
        <taxon>Romboutsia</taxon>
    </lineage>
</organism>
<dbReference type="RefSeq" id="WP_092723120.1">
    <property type="nucleotide sequence ID" value="NZ_FNGW01000002.1"/>
</dbReference>
<evidence type="ECO:0000259" key="2">
    <source>
        <dbReference type="Pfam" id="PF19200"/>
    </source>
</evidence>
<dbReference type="PANTHER" id="PTHR38435:SF1">
    <property type="entry name" value="DUF871 DOMAIN-CONTAINING PROTEIN"/>
    <property type="match status" value="1"/>
</dbReference>
<dbReference type="PANTHER" id="PTHR38435">
    <property type="match status" value="1"/>
</dbReference>
<dbReference type="InterPro" id="IPR017853">
    <property type="entry name" value="GH"/>
</dbReference>
<reference evidence="3 4" key="1">
    <citation type="submission" date="2016-10" db="EMBL/GenBank/DDBJ databases">
        <authorList>
            <person name="de Groot N.N."/>
        </authorList>
    </citation>
    <scope>NUCLEOTIDE SEQUENCE [LARGE SCALE GENOMIC DNA]</scope>
    <source>
        <strain evidence="3 4">DSM 797</strain>
    </source>
</reference>
<sequence>MGKLGISIYPDKTSEKEIYEYIDRAYKNGFSRIFSCLLSVHESKANIIKKFKGINEYAKSKGFEIILDVAPCVFSELGIDYKDLSFFKETGADGIRLDLGYTGNEESLMTFNPQDLKIEINMSQDTHYLNTIMDYRPKKNNLIGCHNFYPHKYSGLKLEHFLKCTQRFNEYGLKTAVFVTSQNKNTFGPWPVTDGLPTLEIHRNLPIDIQAKHIIALDCIDDIIISNCYPTDNELEALGSMRKDLVEFDVILDKNTPEVEKKILFEELHFNRGDISEYMIRSTQPRVKYSGHDFKIFNAPEILKKGDIVIESSEYGHYAGELQIVLKDMKNSGKSNVVGGIREEEIFIIDYIKPWQKFKFKQYK</sequence>
<evidence type="ECO:0008006" key="5">
    <source>
        <dbReference type="Google" id="ProtNLM"/>
    </source>
</evidence>
<dbReference type="InterPro" id="IPR043797">
    <property type="entry name" value="MupG_N"/>
</dbReference>
<dbReference type="Pfam" id="PF05913">
    <property type="entry name" value="MupG_C"/>
    <property type="match status" value="1"/>
</dbReference>
<dbReference type="Proteomes" id="UP000199068">
    <property type="component" value="Unassembled WGS sequence"/>
</dbReference>
<dbReference type="EMBL" id="FNGW01000002">
    <property type="protein sequence ID" value="SDL49233.1"/>
    <property type="molecule type" value="Genomic_DNA"/>
</dbReference>
<dbReference type="InterPro" id="IPR043894">
    <property type="entry name" value="MupG_C"/>
</dbReference>
<accession>A0A1G9KIL3</accession>
<dbReference type="STRING" id="1121325.SAMN04515677_102150"/>
<gene>
    <name evidence="3" type="ORF">SAMN04515677_102150</name>
</gene>
<name>A0A1G9KIL3_9FIRM</name>
<dbReference type="InterPro" id="IPR013785">
    <property type="entry name" value="Aldolase_TIM"/>
</dbReference>
<feature type="domain" description="6-phospho-N-acetylmuramidase C-terminal" evidence="1">
    <location>
        <begin position="247"/>
        <end position="361"/>
    </location>
</feature>
<dbReference type="AlphaFoldDB" id="A0A1G9KIL3"/>
<dbReference type="Gene3D" id="3.20.20.70">
    <property type="entry name" value="Aldolase class I"/>
    <property type="match status" value="1"/>
</dbReference>
<feature type="domain" description="6-phospho-N-acetylmuramidase N-terminal" evidence="2">
    <location>
        <begin position="4"/>
        <end position="239"/>
    </location>
</feature>
<evidence type="ECO:0000259" key="1">
    <source>
        <dbReference type="Pfam" id="PF05913"/>
    </source>
</evidence>
<proteinExistence type="predicted"/>
<dbReference type="SUPFAM" id="SSF51445">
    <property type="entry name" value="(Trans)glycosidases"/>
    <property type="match status" value="1"/>
</dbReference>
<dbReference type="Pfam" id="PF19200">
    <property type="entry name" value="MupG_N"/>
    <property type="match status" value="1"/>
</dbReference>
<dbReference type="SUPFAM" id="SSF50891">
    <property type="entry name" value="Cyclophilin-like"/>
    <property type="match status" value="1"/>
</dbReference>
<keyword evidence="4" id="KW-1185">Reference proteome</keyword>
<dbReference type="InterPro" id="IPR008589">
    <property type="entry name" value="MupG"/>
</dbReference>
<evidence type="ECO:0000313" key="4">
    <source>
        <dbReference type="Proteomes" id="UP000199068"/>
    </source>
</evidence>
<dbReference type="InterPro" id="IPR029000">
    <property type="entry name" value="Cyclophilin-like_dom_sf"/>
</dbReference>